<dbReference type="Proteomes" id="UP000703269">
    <property type="component" value="Unassembled WGS sequence"/>
</dbReference>
<gene>
    <name evidence="1" type="ORF">PsYK624_158900</name>
</gene>
<dbReference type="EMBL" id="BPQB01000114">
    <property type="protein sequence ID" value="GJE99619.1"/>
    <property type="molecule type" value="Genomic_DNA"/>
</dbReference>
<reference evidence="1 2" key="1">
    <citation type="submission" date="2021-08" db="EMBL/GenBank/DDBJ databases">
        <title>Draft Genome Sequence of Phanerochaete sordida strain YK-624.</title>
        <authorList>
            <person name="Mori T."/>
            <person name="Dohra H."/>
            <person name="Suzuki T."/>
            <person name="Kawagishi H."/>
            <person name="Hirai H."/>
        </authorList>
    </citation>
    <scope>NUCLEOTIDE SEQUENCE [LARGE SCALE GENOMIC DNA]</scope>
    <source>
        <strain evidence="1 2">YK-624</strain>
    </source>
</reference>
<keyword evidence="2" id="KW-1185">Reference proteome</keyword>
<proteinExistence type="predicted"/>
<protein>
    <submittedName>
        <fullName evidence="1">Uncharacterized protein</fullName>
    </submittedName>
</protein>
<sequence length="262" mass="28722">MAAQLQQAAHVVLAAAAPTLETLCMYGTSFDTVYHLFSFPVLRAMCIEVTFPFPDDGYATLPSLRRLHIRGWSDHTHYSPALTHLRVTEINKDRGVVDFIRKGFHMSVTDYRDNGLSFDPVDTNTISERQAGDAAKPLPKLQIVIVQPTKTPSGGICGSDRIANFQLKRELKDIARECADGAGTGRLYVLPSTTTLYTASEARLDWLDVVNGGNGPWATPEERAAMARARNTIVKHVNSVADGHPLQCFAICNSGYKAVCTK</sequence>
<evidence type="ECO:0000313" key="1">
    <source>
        <dbReference type="EMBL" id="GJE99619.1"/>
    </source>
</evidence>
<organism evidence="1 2">
    <name type="scientific">Phanerochaete sordida</name>
    <dbReference type="NCBI Taxonomy" id="48140"/>
    <lineage>
        <taxon>Eukaryota</taxon>
        <taxon>Fungi</taxon>
        <taxon>Dikarya</taxon>
        <taxon>Basidiomycota</taxon>
        <taxon>Agaricomycotina</taxon>
        <taxon>Agaricomycetes</taxon>
        <taxon>Polyporales</taxon>
        <taxon>Phanerochaetaceae</taxon>
        <taxon>Phanerochaete</taxon>
    </lineage>
</organism>
<accession>A0A9P3GU75</accession>
<comment type="caution">
    <text evidence="1">The sequence shown here is derived from an EMBL/GenBank/DDBJ whole genome shotgun (WGS) entry which is preliminary data.</text>
</comment>
<name>A0A9P3GU75_9APHY</name>
<dbReference type="AlphaFoldDB" id="A0A9P3GU75"/>
<evidence type="ECO:0000313" key="2">
    <source>
        <dbReference type="Proteomes" id="UP000703269"/>
    </source>
</evidence>